<reference evidence="5" key="2">
    <citation type="submission" date="2025-08" db="UniProtKB">
        <authorList>
            <consortium name="Ensembl"/>
        </authorList>
    </citation>
    <scope>IDENTIFICATION</scope>
</reference>
<feature type="compositionally biased region" description="Basic and acidic residues" evidence="3">
    <location>
        <begin position="214"/>
        <end position="240"/>
    </location>
</feature>
<dbReference type="AlphaFoldDB" id="A0AAY5KSR2"/>
<dbReference type="SMART" id="SM00252">
    <property type="entry name" value="SH2"/>
    <property type="match status" value="1"/>
</dbReference>
<evidence type="ECO:0000256" key="1">
    <source>
        <dbReference type="ARBA" id="ARBA00022999"/>
    </source>
</evidence>
<name>A0AAY5KSR2_ESOLU</name>
<dbReference type="PANTHER" id="PTHR14388">
    <property type="entry name" value="T CELL-SPECIFIC ADAPTER PROTEIN TSAD"/>
    <property type="match status" value="1"/>
</dbReference>
<accession>A0AAY5KSR2</accession>
<feature type="compositionally biased region" description="Basic and acidic residues" evidence="3">
    <location>
        <begin position="259"/>
        <end position="290"/>
    </location>
</feature>
<evidence type="ECO:0000313" key="6">
    <source>
        <dbReference type="Proteomes" id="UP000265140"/>
    </source>
</evidence>
<dbReference type="GeneTree" id="ENSGT00940000157357"/>
<dbReference type="PRINTS" id="PR00401">
    <property type="entry name" value="SH2DOMAIN"/>
</dbReference>
<reference evidence="5 6" key="1">
    <citation type="submission" date="2020-02" db="EMBL/GenBank/DDBJ databases">
        <title>Esox lucius (northern pike) genome, fEsoLuc1, primary haplotype.</title>
        <authorList>
            <person name="Myers G."/>
            <person name="Karagic N."/>
            <person name="Meyer A."/>
            <person name="Pippel M."/>
            <person name="Reichard M."/>
            <person name="Winkler S."/>
            <person name="Tracey A."/>
            <person name="Sims Y."/>
            <person name="Howe K."/>
            <person name="Rhie A."/>
            <person name="Formenti G."/>
            <person name="Durbin R."/>
            <person name="Fedrigo O."/>
            <person name="Jarvis E.D."/>
        </authorList>
    </citation>
    <scope>NUCLEOTIDE SEQUENCE [LARGE SCALE GENOMIC DNA]</scope>
</reference>
<dbReference type="Ensembl" id="ENSELUT00000094500.1">
    <property type="protein sequence ID" value="ENSELUP00000091716.1"/>
    <property type="gene ID" value="ENSELUG00000017453.3"/>
</dbReference>
<keyword evidence="6" id="KW-1185">Reference proteome</keyword>
<dbReference type="SUPFAM" id="SSF55550">
    <property type="entry name" value="SH2 domain"/>
    <property type="match status" value="1"/>
</dbReference>
<dbReference type="Gene3D" id="3.30.505.10">
    <property type="entry name" value="SH2 domain"/>
    <property type="match status" value="1"/>
</dbReference>
<evidence type="ECO:0000313" key="5">
    <source>
        <dbReference type="Ensembl" id="ENSELUP00000091716.1"/>
    </source>
</evidence>
<evidence type="ECO:0000259" key="4">
    <source>
        <dbReference type="PROSITE" id="PS50001"/>
    </source>
</evidence>
<evidence type="ECO:0000256" key="2">
    <source>
        <dbReference type="PROSITE-ProRule" id="PRU00191"/>
    </source>
</evidence>
<dbReference type="GO" id="GO:0005737">
    <property type="term" value="C:cytoplasm"/>
    <property type="evidence" value="ECO:0007669"/>
    <property type="project" value="TreeGrafter"/>
</dbReference>
<evidence type="ECO:0000256" key="3">
    <source>
        <dbReference type="SAM" id="MobiDB-lite"/>
    </source>
</evidence>
<proteinExistence type="predicted"/>
<sequence length="479" mass="56366">MTSQRQIEILFRKPVSHHWNTSGFPVQLRSFPSTPNIQNSLPWTRLVRRFSSTMLQQILTDMFIDPELLAELNEDQKQVLFIKMREEQVRRWKEREARLEKEGATQKTAKKDPAKSVQWLTGLDKDVWVWVMGDHTNDKSYEQICDEIFAQRAAMQAQKEAEELRAKKEVELVKRFSCVLMDPELQLREEEERQERERQEVVKQEQARQAAAEEQSRLEEELKKKEEEERRKAEDEVRRLEQKRKQEIYMDLKEIKEERDDQHWQDSLRKSKAADLRRRSIAKQTREDHRRRSVKALEQGRVAAVARVFGGDDKPVPLPKPRSLTVTSDTLKRKQGVRRTMSTSGREHIIRWFQEEQLPVRAGFEKDQSRIAPWFHGIISRQEAEDLLREEAPGHFLMRVSERILGYVLSYRSEDSFRHFLVDATGGCYMLLGHQIRFGSLAELVEYHEGEPITMSGGELLLQPCGQRPGSVDYAELFT</sequence>
<organism evidence="5 6">
    <name type="scientific">Esox lucius</name>
    <name type="common">Northern pike</name>
    <dbReference type="NCBI Taxonomy" id="8010"/>
    <lineage>
        <taxon>Eukaryota</taxon>
        <taxon>Metazoa</taxon>
        <taxon>Chordata</taxon>
        <taxon>Craniata</taxon>
        <taxon>Vertebrata</taxon>
        <taxon>Euteleostomi</taxon>
        <taxon>Actinopterygii</taxon>
        <taxon>Neopterygii</taxon>
        <taxon>Teleostei</taxon>
        <taxon>Protacanthopterygii</taxon>
        <taxon>Esociformes</taxon>
        <taxon>Esocidae</taxon>
        <taxon>Esox</taxon>
    </lineage>
</organism>
<feature type="region of interest" description="Disordered" evidence="3">
    <location>
        <begin position="198"/>
        <end position="240"/>
    </location>
</feature>
<dbReference type="InterPro" id="IPR036860">
    <property type="entry name" value="SH2_dom_sf"/>
</dbReference>
<keyword evidence="1 2" id="KW-0727">SH2 domain</keyword>
<dbReference type="Proteomes" id="UP000265140">
    <property type="component" value="Chromosome 14"/>
</dbReference>
<dbReference type="PROSITE" id="PS50001">
    <property type="entry name" value="SH2"/>
    <property type="match status" value="1"/>
</dbReference>
<dbReference type="PANTHER" id="PTHR14388:SF5">
    <property type="entry name" value="SH2 DOMAIN-CONTAINING PROTEIN 4A"/>
    <property type="match status" value="1"/>
</dbReference>
<feature type="domain" description="SH2" evidence="4">
    <location>
        <begin position="374"/>
        <end position="465"/>
    </location>
</feature>
<dbReference type="Pfam" id="PF00017">
    <property type="entry name" value="SH2"/>
    <property type="match status" value="1"/>
</dbReference>
<dbReference type="InterPro" id="IPR000980">
    <property type="entry name" value="SH2"/>
</dbReference>
<feature type="region of interest" description="Disordered" evidence="3">
    <location>
        <begin position="259"/>
        <end position="295"/>
    </location>
</feature>
<protein>
    <submittedName>
        <fullName evidence="5">SH2 domain containing 4A</fullName>
    </submittedName>
</protein>
<reference evidence="5" key="3">
    <citation type="submission" date="2025-09" db="UniProtKB">
        <authorList>
            <consortium name="Ensembl"/>
        </authorList>
    </citation>
    <scope>IDENTIFICATION</scope>
</reference>